<keyword evidence="3" id="KW-1185">Reference proteome</keyword>
<feature type="domain" description="UBC core" evidence="1">
    <location>
        <begin position="11"/>
        <end position="136"/>
    </location>
</feature>
<dbReference type="SMART" id="SM00212">
    <property type="entry name" value="UBCc"/>
    <property type="match status" value="1"/>
</dbReference>
<organism evidence="2 3">
    <name type="scientific">Tritrichomonas musculus</name>
    <dbReference type="NCBI Taxonomy" id="1915356"/>
    <lineage>
        <taxon>Eukaryota</taxon>
        <taxon>Metamonada</taxon>
        <taxon>Parabasalia</taxon>
        <taxon>Tritrichomonadida</taxon>
        <taxon>Tritrichomonadidae</taxon>
        <taxon>Tritrichomonas</taxon>
    </lineage>
</organism>
<evidence type="ECO:0000313" key="2">
    <source>
        <dbReference type="EMBL" id="KAK8886316.1"/>
    </source>
</evidence>
<dbReference type="Pfam" id="PF00179">
    <property type="entry name" value="UQ_con"/>
    <property type="match status" value="1"/>
</dbReference>
<proteinExistence type="predicted"/>
<sequence>MQAGCSERLIIQEFKACTQRLRKGILVQPSVTNIFQWQVNFMPTEGIFKDQILTCSIIFDNFPASVPKVIFQQGTIHPMIDPNTFQFDCSEMFSEWSVSNRVYTLINFVFDSFINIIIPSSSSVPDKDAAHMFKQPDGYNIFQKRAISQLRPPPDPTEKSELNVPKRWNSHKERVAHILVAINSH</sequence>
<name>A0ABR2K5B9_9EUKA</name>
<reference evidence="2 3" key="1">
    <citation type="submission" date="2024-04" db="EMBL/GenBank/DDBJ databases">
        <title>Tritrichomonas musculus Genome.</title>
        <authorList>
            <person name="Alves-Ferreira E."/>
            <person name="Grigg M."/>
            <person name="Lorenzi H."/>
            <person name="Galac M."/>
        </authorList>
    </citation>
    <scope>NUCLEOTIDE SEQUENCE [LARGE SCALE GENOMIC DNA]</scope>
    <source>
        <strain evidence="2 3">EAF2021</strain>
    </source>
</reference>
<dbReference type="EMBL" id="JAPFFF010000007">
    <property type="protein sequence ID" value="KAK8886316.1"/>
    <property type="molecule type" value="Genomic_DNA"/>
</dbReference>
<evidence type="ECO:0000313" key="3">
    <source>
        <dbReference type="Proteomes" id="UP001470230"/>
    </source>
</evidence>
<dbReference type="SUPFAM" id="SSF54495">
    <property type="entry name" value="UBC-like"/>
    <property type="match status" value="1"/>
</dbReference>
<protein>
    <recommendedName>
        <fullName evidence="1">UBC core domain-containing protein</fullName>
    </recommendedName>
</protein>
<dbReference type="InterPro" id="IPR016135">
    <property type="entry name" value="UBQ-conjugating_enzyme/RWD"/>
</dbReference>
<dbReference type="CDD" id="cd23814">
    <property type="entry name" value="UEV_AKTIP"/>
    <property type="match status" value="1"/>
</dbReference>
<accession>A0ABR2K5B9</accession>
<dbReference type="InterPro" id="IPR000608">
    <property type="entry name" value="UBC"/>
</dbReference>
<gene>
    <name evidence="2" type="ORF">M9Y10_041778</name>
</gene>
<comment type="caution">
    <text evidence="2">The sequence shown here is derived from an EMBL/GenBank/DDBJ whole genome shotgun (WGS) entry which is preliminary data.</text>
</comment>
<evidence type="ECO:0000259" key="1">
    <source>
        <dbReference type="Pfam" id="PF00179"/>
    </source>
</evidence>
<dbReference type="Proteomes" id="UP001470230">
    <property type="component" value="Unassembled WGS sequence"/>
</dbReference>
<dbReference type="Gene3D" id="3.10.110.10">
    <property type="entry name" value="Ubiquitin Conjugating Enzyme"/>
    <property type="match status" value="1"/>
</dbReference>